<sequence>MTAPLPDSVQDRFWARHSNPKSGWSRVPTGAVIVYAVYQRDWRLLAGAFLWTLLNPVLFAPPETEDAWMTRAVLAERWWLTEESNGTMGTEYPNVCNTAGALASVIALYAAWRRRPVSAAVATVAMAGLKLWWLRELVQEYDAREGDTDGHR</sequence>
<dbReference type="PATRIC" id="fig|1705562.3.peg.3999"/>
<organism evidence="1 3">
    <name type="scientific">Haloarcula rubripromontorii</name>
    <dbReference type="NCBI Taxonomy" id="1705562"/>
    <lineage>
        <taxon>Archaea</taxon>
        <taxon>Methanobacteriati</taxon>
        <taxon>Methanobacteriota</taxon>
        <taxon>Stenosarchaea group</taxon>
        <taxon>Halobacteria</taxon>
        <taxon>Halobacteriales</taxon>
        <taxon>Haloarculaceae</taxon>
        <taxon>Haloarcula</taxon>
    </lineage>
</organism>
<comment type="caution">
    <text evidence="1">The sequence shown here is derived from an EMBL/GenBank/DDBJ whole genome shotgun (WGS) entry which is preliminary data.</text>
</comment>
<evidence type="ECO:0000313" key="1">
    <source>
        <dbReference type="EMBL" id="KOX91945.1"/>
    </source>
</evidence>
<evidence type="ECO:0000313" key="3">
    <source>
        <dbReference type="Proteomes" id="UP000037729"/>
    </source>
</evidence>
<dbReference type="Proteomes" id="UP000037729">
    <property type="component" value="Unassembled WGS sequence"/>
</dbReference>
<name>A0A0M9AJ76_9EURY</name>
<dbReference type="AlphaFoldDB" id="A0A0M9AJ76"/>
<keyword evidence="3" id="KW-1185">Reference proteome</keyword>
<dbReference type="Pfam" id="PF20358">
    <property type="entry name" value="DUF6653"/>
    <property type="match status" value="1"/>
</dbReference>
<proteinExistence type="predicted"/>
<evidence type="ECO:0000313" key="2">
    <source>
        <dbReference type="EMBL" id="NLV06057.1"/>
    </source>
</evidence>
<gene>
    <name evidence="1" type="ORF">AMS69_15470</name>
    <name evidence="2" type="ORF">GOC83_07935</name>
</gene>
<reference evidence="1 3" key="1">
    <citation type="submission" date="2015-08" db="EMBL/GenBank/DDBJ databases">
        <title>Genomes of Isolates from Cabo Rojo, PR.</title>
        <authorList>
            <person name="Sanchez-Nieves R.L."/>
            <person name="Montalvo-Rodriguez R."/>
        </authorList>
    </citation>
    <scope>NUCLEOTIDE SEQUENCE [LARGE SCALE GENOMIC DNA]</scope>
    <source>
        <strain evidence="1 3">SL3</strain>
    </source>
</reference>
<reference evidence="2" key="2">
    <citation type="submission" date="2019-12" db="EMBL/GenBank/DDBJ databases">
        <title>The whole-genome sequencing of Haloarcula japonica strain pws8.</title>
        <authorList>
            <person name="Verma D.K."/>
            <person name="Gopal K."/>
            <person name="Prasad E.S."/>
        </authorList>
    </citation>
    <scope>NUCLEOTIDE SEQUENCE</scope>
    <source>
        <strain evidence="2">Pws8</strain>
    </source>
</reference>
<dbReference type="EMBL" id="WOWB01000001">
    <property type="protein sequence ID" value="NLV06057.1"/>
    <property type="molecule type" value="Genomic_DNA"/>
</dbReference>
<dbReference type="Proteomes" id="UP000610611">
    <property type="component" value="Unassembled WGS sequence"/>
</dbReference>
<dbReference type="STRING" id="1705562.AMS69_15470"/>
<dbReference type="InterPro" id="IPR046595">
    <property type="entry name" value="DUF6653"/>
</dbReference>
<dbReference type="OrthoDB" id="333419at2157"/>
<dbReference type="RefSeq" id="WP_053968972.1">
    <property type="nucleotide sequence ID" value="NZ_LIUF01000005.1"/>
</dbReference>
<dbReference type="EMBL" id="LIUF01000005">
    <property type="protein sequence ID" value="KOX91945.1"/>
    <property type="molecule type" value="Genomic_DNA"/>
</dbReference>
<protein>
    <submittedName>
        <fullName evidence="1">Uncharacterized protein</fullName>
    </submittedName>
</protein>
<accession>A0A0M9AJ76</accession>